<dbReference type="EMBL" id="JRHC01000007">
    <property type="protein sequence ID" value="KJF42043.1"/>
    <property type="molecule type" value="Genomic_DNA"/>
</dbReference>
<feature type="transmembrane region" description="Helical" evidence="1">
    <location>
        <begin position="43"/>
        <end position="72"/>
    </location>
</feature>
<evidence type="ECO:0008006" key="4">
    <source>
        <dbReference type="Google" id="ProtNLM"/>
    </source>
</evidence>
<evidence type="ECO:0000256" key="1">
    <source>
        <dbReference type="SAM" id="Phobius"/>
    </source>
</evidence>
<dbReference type="AlphaFoldDB" id="A0A0D8J8B2"/>
<dbReference type="RefSeq" id="WP_045033369.1">
    <property type="nucleotide sequence ID" value="NZ_CAJXKZ010000001.1"/>
</dbReference>
<dbReference type="STRING" id="1544798.LH29_22450"/>
<keyword evidence="1" id="KW-1133">Transmembrane helix</keyword>
<dbReference type="OrthoDB" id="6400719at2"/>
<sequence>MDGKTKAIVAHIFWVGWIIALIVNSNDREELASFYIRQTLGIWLFSVVISLIPPLIAIGWVVTLVFWIISLLGAINGEMKEIPWIGKYFQDWFRAL</sequence>
<evidence type="ECO:0000313" key="2">
    <source>
        <dbReference type="EMBL" id="KJF42043.1"/>
    </source>
</evidence>
<reference evidence="2 3" key="1">
    <citation type="submission" date="2014-09" db="EMBL/GenBank/DDBJ databases">
        <title>Draft Genome Sequence of Draconibacterium sp. JN14CK-3.</title>
        <authorList>
            <person name="Dong C."/>
            <person name="Lai Q."/>
            <person name="Shao Z."/>
        </authorList>
    </citation>
    <scope>NUCLEOTIDE SEQUENCE [LARGE SCALE GENOMIC DNA]</scope>
    <source>
        <strain evidence="2 3">JN14CK-3</strain>
    </source>
</reference>
<feature type="transmembrane region" description="Helical" evidence="1">
    <location>
        <begin position="7"/>
        <end position="23"/>
    </location>
</feature>
<keyword evidence="1" id="KW-0812">Transmembrane</keyword>
<name>A0A0D8J8B2_9BACT</name>
<proteinExistence type="predicted"/>
<organism evidence="2 3">
    <name type="scientific">Draconibacterium sediminis</name>
    <dbReference type="NCBI Taxonomy" id="1544798"/>
    <lineage>
        <taxon>Bacteria</taxon>
        <taxon>Pseudomonadati</taxon>
        <taxon>Bacteroidota</taxon>
        <taxon>Bacteroidia</taxon>
        <taxon>Marinilabiliales</taxon>
        <taxon>Prolixibacteraceae</taxon>
        <taxon>Draconibacterium</taxon>
    </lineage>
</organism>
<evidence type="ECO:0000313" key="3">
    <source>
        <dbReference type="Proteomes" id="UP000032544"/>
    </source>
</evidence>
<comment type="caution">
    <text evidence="2">The sequence shown here is derived from an EMBL/GenBank/DDBJ whole genome shotgun (WGS) entry which is preliminary data.</text>
</comment>
<keyword evidence="1" id="KW-0472">Membrane</keyword>
<keyword evidence="3" id="KW-1185">Reference proteome</keyword>
<protein>
    <recommendedName>
        <fullName evidence="4">YtxH domain-containing protein</fullName>
    </recommendedName>
</protein>
<accession>A0A0D8J8B2</accession>
<gene>
    <name evidence="2" type="ORF">LH29_22450</name>
</gene>
<dbReference type="Proteomes" id="UP000032544">
    <property type="component" value="Unassembled WGS sequence"/>
</dbReference>